<evidence type="ECO:0000313" key="4">
    <source>
        <dbReference type="Proteomes" id="UP000011087"/>
    </source>
</evidence>
<dbReference type="Proteomes" id="UP000011087">
    <property type="component" value="Unassembled WGS sequence"/>
</dbReference>
<dbReference type="GeneID" id="17297200"/>
<evidence type="ECO:0000313" key="3">
    <source>
        <dbReference type="EnsemblProtists" id="EKX40556"/>
    </source>
</evidence>
<proteinExistence type="predicted"/>
<name>L1IWE2_GUITC</name>
<reference evidence="3" key="3">
    <citation type="submission" date="2016-03" db="UniProtKB">
        <authorList>
            <consortium name="EnsemblProtists"/>
        </authorList>
    </citation>
    <scope>IDENTIFICATION</scope>
</reference>
<dbReference type="EMBL" id="JH993030">
    <property type="protein sequence ID" value="EKX40556.1"/>
    <property type="molecule type" value="Genomic_DNA"/>
</dbReference>
<keyword evidence="4" id="KW-1185">Reference proteome</keyword>
<dbReference type="PaxDb" id="55529-EKX40556"/>
<dbReference type="HOGENOM" id="CLU_2228333_0_0_1"/>
<feature type="region of interest" description="Disordered" evidence="1">
    <location>
        <begin position="1"/>
        <end position="54"/>
    </location>
</feature>
<dbReference type="RefSeq" id="XP_005827536.1">
    <property type="nucleotide sequence ID" value="XM_005827479.1"/>
</dbReference>
<feature type="region of interest" description="Disordered" evidence="1">
    <location>
        <begin position="76"/>
        <end position="106"/>
    </location>
</feature>
<feature type="compositionally biased region" description="Acidic residues" evidence="1">
    <location>
        <begin position="1"/>
        <end position="22"/>
    </location>
</feature>
<accession>L1IWE2</accession>
<feature type="compositionally biased region" description="Basic and acidic residues" evidence="1">
    <location>
        <begin position="23"/>
        <end position="38"/>
    </location>
</feature>
<sequence>MADEGSSESEVDIELWEAEDEKDQSVDEKDPPTSKEEMSASSSNSAPLDPEEVDKMLDSNYSMILQLVRLRYGSIGCNPPPSSLMNPRLAQATRSLVRQSADSERK</sequence>
<dbReference type="KEGG" id="gtt:GUITHDRAFT_154094"/>
<reference evidence="2 4" key="1">
    <citation type="journal article" date="2012" name="Nature">
        <title>Algal genomes reveal evolutionary mosaicism and the fate of nucleomorphs.</title>
        <authorList>
            <consortium name="DOE Joint Genome Institute"/>
            <person name="Curtis B.A."/>
            <person name="Tanifuji G."/>
            <person name="Burki F."/>
            <person name="Gruber A."/>
            <person name="Irimia M."/>
            <person name="Maruyama S."/>
            <person name="Arias M.C."/>
            <person name="Ball S.G."/>
            <person name="Gile G.H."/>
            <person name="Hirakawa Y."/>
            <person name="Hopkins J.F."/>
            <person name="Kuo A."/>
            <person name="Rensing S.A."/>
            <person name="Schmutz J."/>
            <person name="Symeonidi A."/>
            <person name="Elias M."/>
            <person name="Eveleigh R.J."/>
            <person name="Herman E.K."/>
            <person name="Klute M.J."/>
            <person name="Nakayama T."/>
            <person name="Obornik M."/>
            <person name="Reyes-Prieto A."/>
            <person name="Armbrust E.V."/>
            <person name="Aves S.J."/>
            <person name="Beiko R.G."/>
            <person name="Coutinho P."/>
            <person name="Dacks J.B."/>
            <person name="Durnford D.G."/>
            <person name="Fast N.M."/>
            <person name="Green B.R."/>
            <person name="Grisdale C.J."/>
            <person name="Hempel F."/>
            <person name="Henrissat B."/>
            <person name="Hoppner M.P."/>
            <person name="Ishida K."/>
            <person name="Kim E."/>
            <person name="Koreny L."/>
            <person name="Kroth P.G."/>
            <person name="Liu Y."/>
            <person name="Malik S.B."/>
            <person name="Maier U.G."/>
            <person name="McRose D."/>
            <person name="Mock T."/>
            <person name="Neilson J.A."/>
            <person name="Onodera N.T."/>
            <person name="Poole A.M."/>
            <person name="Pritham E.J."/>
            <person name="Richards T.A."/>
            <person name="Rocap G."/>
            <person name="Roy S.W."/>
            <person name="Sarai C."/>
            <person name="Schaack S."/>
            <person name="Shirato S."/>
            <person name="Slamovits C.H."/>
            <person name="Spencer D.F."/>
            <person name="Suzuki S."/>
            <person name="Worden A.Z."/>
            <person name="Zauner S."/>
            <person name="Barry K."/>
            <person name="Bell C."/>
            <person name="Bharti A.K."/>
            <person name="Crow J.A."/>
            <person name="Grimwood J."/>
            <person name="Kramer R."/>
            <person name="Lindquist E."/>
            <person name="Lucas S."/>
            <person name="Salamov A."/>
            <person name="McFadden G.I."/>
            <person name="Lane C.E."/>
            <person name="Keeling P.J."/>
            <person name="Gray M.W."/>
            <person name="Grigoriev I.V."/>
            <person name="Archibald J.M."/>
        </authorList>
    </citation>
    <scope>NUCLEOTIDE SEQUENCE</scope>
    <source>
        <strain evidence="2 4">CCMP2712</strain>
    </source>
</reference>
<dbReference type="AlphaFoldDB" id="L1IWE2"/>
<protein>
    <submittedName>
        <fullName evidence="2 3">Uncharacterized protein</fullName>
    </submittedName>
</protein>
<gene>
    <name evidence="2" type="ORF">GUITHDRAFT_154094</name>
</gene>
<organism evidence="2">
    <name type="scientific">Guillardia theta (strain CCMP2712)</name>
    <name type="common">Cryptophyte</name>
    <dbReference type="NCBI Taxonomy" id="905079"/>
    <lineage>
        <taxon>Eukaryota</taxon>
        <taxon>Cryptophyceae</taxon>
        <taxon>Pyrenomonadales</taxon>
        <taxon>Geminigeraceae</taxon>
        <taxon>Guillardia</taxon>
    </lineage>
</organism>
<evidence type="ECO:0000313" key="2">
    <source>
        <dbReference type="EMBL" id="EKX40556.1"/>
    </source>
</evidence>
<dbReference type="EnsemblProtists" id="EKX40556">
    <property type="protein sequence ID" value="EKX40556"/>
    <property type="gene ID" value="GUITHDRAFT_154094"/>
</dbReference>
<evidence type="ECO:0000256" key="1">
    <source>
        <dbReference type="SAM" id="MobiDB-lite"/>
    </source>
</evidence>
<reference evidence="4" key="2">
    <citation type="submission" date="2012-11" db="EMBL/GenBank/DDBJ databases">
        <authorList>
            <person name="Kuo A."/>
            <person name="Curtis B.A."/>
            <person name="Tanifuji G."/>
            <person name="Burki F."/>
            <person name="Gruber A."/>
            <person name="Irimia M."/>
            <person name="Maruyama S."/>
            <person name="Arias M.C."/>
            <person name="Ball S.G."/>
            <person name="Gile G.H."/>
            <person name="Hirakawa Y."/>
            <person name="Hopkins J.F."/>
            <person name="Rensing S.A."/>
            <person name="Schmutz J."/>
            <person name="Symeonidi A."/>
            <person name="Elias M."/>
            <person name="Eveleigh R.J."/>
            <person name="Herman E.K."/>
            <person name="Klute M.J."/>
            <person name="Nakayama T."/>
            <person name="Obornik M."/>
            <person name="Reyes-Prieto A."/>
            <person name="Armbrust E.V."/>
            <person name="Aves S.J."/>
            <person name="Beiko R.G."/>
            <person name="Coutinho P."/>
            <person name="Dacks J.B."/>
            <person name="Durnford D.G."/>
            <person name="Fast N.M."/>
            <person name="Green B.R."/>
            <person name="Grisdale C."/>
            <person name="Hempe F."/>
            <person name="Henrissat B."/>
            <person name="Hoppner M.P."/>
            <person name="Ishida K.-I."/>
            <person name="Kim E."/>
            <person name="Koreny L."/>
            <person name="Kroth P.G."/>
            <person name="Liu Y."/>
            <person name="Malik S.-B."/>
            <person name="Maier U.G."/>
            <person name="McRose D."/>
            <person name="Mock T."/>
            <person name="Neilson J.A."/>
            <person name="Onodera N.T."/>
            <person name="Poole A.M."/>
            <person name="Pritham E.J."/>
            <person name="Richards T.A."/>
            <person name="Rocap G."/>
            <person name="Roy S.W."/>
            <person name="Sarai C."/>
            <person name="Schaack S."/>
            <person name="Shirato S."/>
            <person name="Slamovits C.H."/>
            <person name="Spencer D.F."/>
            <person name="Suzuki S."/>
            <person name="Worden A.Z."/>
            <person name="Zauner S."/>
            <person name="Barry K."/>
            <person name="Bell C."/>
            <person name="Bharti A.K."/>
            <person name="Crow J.A."/>
            <person name="Grimwood J."/>
            <person name="Kramer R."/>
            <person name="Lindquist E."/>
            <person name="Lucas S."/>
            <person name="Salamov A."/>
            <person name="McFadden G.I."/>
            <person name="Lane C.E."/>
            <person name="Keeling P.J."/>
            <person name="Gray M.W."/>
            <person name="Grigoriev I.V."/>
            <person name="Archibald J.M."/>
        </authorList>
    </citation>
    <scope>NUCLEOTIDE SEQUENCE</scope>
    <source>
        <strain evidence="4">CCMP2712</strain>
    </source>
</reference>